<organism evidence="5 6">
    <name type="scientific">Leptospira idonii</name>
    <dbReference type="NCBI Taxonomy" id="1193500"/>
    <lineage>
        <taxon>Bacteria</taxon>
        <taxon>Pseudomonadati</taxon>
        <taxon>Spirochaetota</taxon>
        <taxon>Spirochaetia</taxon>
        <taxon>Leptospirales</taxon>
        <taxon>Leptospiraceae</taxon>
        <taxon>Leptospira</taxon>
    </lineage>
</organism>
<comment type="caution">
    <text evidence="5">The sequence shown here is derived from an EMBL/GenBank/DDBJ whole genome shotgun (WGS) entry which is preliminary data.</text>
</comment>
<dbReference type="Pfam" id="PF25973">
    <property type="entry name" value="BSH_CzcB"/>
    <property type="match status" value="1"/>
</dbReference>
<evidence type="ECO:0000256" key="2">
    <source>
        <dbReference type="SAM" id="MobiDB-lite"/>
    </source>
</evidence>
<dbReference type="Gene3D" id="2.40.50.100">
    <property type="match status" value="1"/>
</dbReference>
<evidence type="ECO:0000313" key="5">
    <source>
        <dbReference type="EMBL" id="TGN19340.1"/>
    </source>
</evidence>
<feature type="region of interest" description="Disordered" evidence="2">
    <location>
        <begin position="379"/>
        <end position="401"/>
    </location>
</feature>
<evidence type="ECO:0000313" key="6">
    <source>
        <dbReference type="Proteomes" id="UP000298058"/>
    </source>
</evidence>
<protein>
    <submittedName>
        <fullName evidence="5">Efflux RND transporter periplasmic adaptor subunit</fullName>
    </submittedName>
</protein>
<evidence type="ECO:0000259" key="3">
    <source>
        <dbReference type="Pfam" id="PF25954"/>
    </source>
</evidence>
<dbReference type="Pfam" id="PF25954">
    <property type="entry name" value="Beta-barrel_RND_2"/>
    <property type="match status" value="1"/>
</dbReference>
<evidence type="ECO:0000259" key="4">
    <source>
        <dbReference type="Pfam" id="PF25973"/>
    </source>
</evidence>
<dbReference type="GO" id="GO:0015562">
    <property type="term" value="F:efflux transmembrane transporter activity"/>
    <property type="evidence" value="ECO:0007669"/>
    <property type="project" value="TreeGrafter"/>
</dbReference>
<feature type="domain" description="CzcB-like barrel-sandwich hybrid" evidence="4">
    <location>
        <begin position="70"/>
        <end position="202"/>
    </location>
</feature>
<dbReference type="EMBL" id="RQHW01000032">
    <property type="protein sequence ID" value="TGN19340.1"/>
    <property type="molecule type" value="Genomic_DNA"/>
</dbReference>
<dbReference type="PANTHER" id="PTHR30469:SF37">
    <property type="entry name" value="RAGD PROTEIN"/>
    <property type="match status" value="1"/>
</dbReference>
<name>A0A4R9LYF5_9LEPT</name>
<dbReference type="AlphaFoldDB" id="A0A4R9LYF5"/>
<dbReference type="InterPro" id="IPR058792">
    <property type="entry name" value="Beta-barrel_RND_2"/>
</dbReference>
<dbReference type="PANTHER" id="PTHR30469">
    <property type="entry name" value="MULTIDRUG RESISTANCE PROTEIN MDTA"/>
    <property type="match status" value="1"/>
</dbReference>
<feature type="domain" description="CusB-like beta-barrel" evidence="3">
    <location>
        <begin position="225"/>
        <end position="295"/>
    </location>
</feature>
<accession>A0A4R9LYF5</accession>
<gene>
    <name evidence="5" type="ORF">EHS15_09585</name>
</gene>
<evidence type="ECO:0000256" key="1">
    <source>
        <dbReference type="ARBA" id="ARBA00009477"/>
    </source>
</evidence>
<sequence>MKPRKSQKNFAVKQIPVLLLVFSISFSFCSKEKEPESFSNRMILIHPEPLQRDSFTSFVGQLKPWYEAPLYAQVSGYVKHWYKDYGAQVKKGELLADIQAPILDAEYSQAKAEWEAQKAKYDLADITANRYNALRESNAVSEQSVSVAKASQNAERSLWKATGEQVKKQKVFLSFKEIRAPFAGIVTQRNINVGEYVNKEGNLSEGQGQKNLFTVADIHTIRLFVSVPEIYVSVLKPGFEVTVQISQFRDRVWKAKFYNYSRGYDSGSQTVLAQFLIENKDLSIWPGSIANVQWPNEMENHSLSIPTSALVFDESGTRVATLTEDKRIHFKSIDVGKVTDRYVEIKSGLDPQDKVIQNPGASLLEDDLITDKIEDKTIEKNKKEEEEALNPAEEDSSKRSL</sequence>
<dbReference type="InterPro" id="IPR006143">
    <property type="entry name" value="RND_pump_MFP"/>
</dbReference>
<dbReference type="InterPro" id="IPR058647">
    <property type="entry name" value="BSH_CzcB-like"/>
</dbReference>
<dbReference type="Gene3D" id="1.10.287.470">
    <property type="entry name" value="Helix hairpin bin"/>
    <property type="match status" value="1"/>
</dbReference>
<proteinExistence type="inferred from homology"/>
<dbReference type="Proteomes" id="UP000298058">
    <property type="component" value="Unassembled WGS sequence"/>
</dbReference>
<dbReference type="NCBIfam" id="TIGR01730">
    <property type="entry name" value="RND_mfp"/>
    <property type="match status" value="1"/>
</dbReference>
<dbReference type="RefSeq" id="WP_135760346.1">
    <property type="nucleotide sequence ID" value="NZ_RQHW01000032.1"/>
</dbReference>
<dbReference type="Gene3D" id="2.40.420.20">
    <property type="match status" value="1"/>
</dbReference>
<keyword evidence="6" id="KW-1185">Reference proteome</keyword>
<dbReference type="Gene3D" id="2.40.30.170">
    <property type="match status" value="1"/>
</dbReference>
<dbReference type="GO" id="GO:1990281">
    <property type="term" value="C:efflux pump complex"/>
    <property type="evidence" value="ECO:0007669"/>
    <property type="project" value="TreeGrafter"/>
</dbReference>
<dbReference type="SUPFAM" id="SSF111369">
    <property type="entry name" value="HlyD-like secretion proteins"/>
    <property type="match status" value="1"/>
</dbReference>
<comment type="similarity">
    <text evidence="1">Belongs to the membrane fusion protein (MFP) (TC 8.A.1) family.</text>
</comment>
<dbReference type="OrthoDB" id="320389at2"/>
<reference evidence="5" key="1">
    <citation type="journal article" date="2019" name="PLoS Negl. Trop. Dis.">
        <title>Revisiting the worldwide diversity of Leptospira species in the environment.</title>
        <authorList>
            <person name="Vincent A.T."/>
            <person name="Schiettekatte O."/>
            <person name="Bourhy P."/>
            <person name="Veyrier F.J."/>
            <person name="Picardeau M."/>
        </authorList>
    </citation>
    <scope>NUCLEOTIDE SEQUENCE [LARGE SCALE GENOMIC DNA]</scope>
    <source>
        <strain evidence="5">201300427</strain>
    </source>
</reference>